<proteinExistence type="predicted"/>
<dbReference type="InterPro" id="IPR028641">
    <property type="entry name" value="RCC2"/>
</dbReference>
<gene>
    <name evidence="3" type="ORF">DARMORV10_C05P18390.1</name>
</gene>
<evidence type="ECO:0000256" key="1">
    <source>
        <dbReference type="PROSITE-ProRule" id="PRU00235"/>
    </source>
</evidence>
<feature type="compositionally biased region" description="Basic residues" evidence="2">
    <location>
        <begin position="343"/>
        <end position="354"/>
    </location>
</feature>
<dbReference type="SUPFAM" id="SSF50985">
    <property type="entry name" value="RCC1/BLIP-II"/>
    <property type="match status" value="1"/>
</dbReference>
<feature type="region of interest" description="Disordered" evidence="2">
    <location>
        <begin position="343"/>
        <end position="434"/>
    </location>
</feature>
<organism evidence="3">
    <name type="scientific">Brassica napus</name>
    <name type="common">Rape</name>
    <dbReference type="NCBI Taxonomy" id="3708"/>
    <lineage>
        <taxon>Eukaryota</taxon>
        <taxon>Viridiplantae</taxon>
        <taxon>Streptophyta</taxon>
        <taxon>Embryophyta</taxon>
        <taxon>Tracheophyta</taxon>
        <taxon>Spermatophyta</taxon>
        <taxon>Magnoliopsida</taxon>
        <taxon>eudicotyledons</taxon>
        <taxon>Gunneridae</taxon>
        <taxon>Pentapetalae</taxon>
        <taxon>rosids</taxon>
        <taxon>malvids</taxon>
        <taxon>Brassicales</taxon>
        <taxon>Brassicaceae</taxon>
        <taxon>Brassiceae</taxon>
        <taxon>Brassica</taxon>
    </lineage>
</organism>
<name>A0A816KTQ8_BRANA</name>
<protein>
    <submittedName>
        <fullName evidence="3">(rape) hypothetical protein</fullName>
    </submittedName>
</protein>
<sequence>MAIPLGIYHWTSQRHKIVKAGAGRNPHGCGFVSAEVESSPLPCVVSDQVTDIACGAEFTVWLKEPLYCMVSLIFGLVLLSLDFNGLLTAGLPQYGQLGHGTDNEFNMKDSSVKLAYEAQPRPKAMASLAGETIVKVACGANHSVAVDKNGFVYTWGFGGYGSKAWGHRQHPRRIDVFQRHKVLPPNAIVSAGSANSACGGQLYMWGKIKNNGDDWMYPKPMMDLRFAQVKISILLLMFDFNIMIHYASGWNLRWMDSGSMHHFVGADSSCISWGHAQYGELGYGPNDPLQRLKRWIYSGNACNGVSSQDLTTEMINWKVFQCFFWSQGRTALRIANRYSCHTAKRSASKKRKASKASSDSEQDGDEENNDKEKEAKGSDSDYSDDDGEEEANGKKQSTRSRGRGRGGRGRGGRTGNRKASPVKTSGRRGRPRKS</sequence>
<dbReference type="AlphaFoldDB" id="A0A816KTQ8"/>
<evidence type="ECO:0000256" key="2">
    <source>
        <dbReference type="SAM" id="MobiDB-lite"/>
    </source>
</evidence>
<dbReference type="PANTHER" id="PTHR46207:SF1">
    <property type="entry name" value="PROTEIN RCC2"/>
    <property type="match status" value="1"/>
</dbReference>
<dbReference type="InterPro" id="IPR009091">
    <property type="entry name" value="RCC1/BLIP-II"/>
</dbReference>
<accession>A0A816KTQ8</accession>
<dbReference type="InterPro" id="IPR000408">
    <property type="entry name" value="Reg_chr_condens"/>
</dbReference>
<dbReference type="Proteomes" id="UP001295469">
    <property type="component" value="Chromosome C05"/>
</dbReference>
<reference evidence="3" key="1">
    <citation type="submission" date="2021-01" db="EMBL/GenBank/DDBJ databases">
        <authorList>
            <consortium name="Genoscope - CEA"/>
            <person name="William W."/>
        </authorList>
    </citation>
    <scope>NUCLEOTIDE SEQUENCE</scope>
</reference>
<feature type="compositionally biased region" description="Acidic residues" evidence="2">
    <location>
        <begin position="360"/>
        <end position="369"/>
    </location>
</feature>
<dbReference type="PANTHER" id="PTHR46207">
    <property type="entry name" value="PROTEIN RCC2"/>
    <property type="match status" value="1"/>
</dbReference>
<dbReference type="PROSITE" id="PS00626">
    <property type="entry name" value="RCC1_2"/>
    <property type="match status" value="1"/>
</dbReference>
<feature type="compositionally biased region" description="Basic residues" evidence="2">
    <location>
        <begin position="425"/>
        <end position="434"/>
    </location>
</feature>
<dbReference type="EMBL" id="HG994369">
    <property type="protein sequence ID" value="CAF1927020.1"/>
    <property type="molecule type" value="Genomic_DNA"/>
</dbReference>
<feature type="repeat" description="RCC1" evidence="1">
    <location>
        <begin position="84"/>
        <end position="149"/>
    </location>
</feature>
<dbReference type="Pfam" id="PF00415">
    <property type="entry name" value="RCC1"/>
    <property type="match status" value="1"/>
</dbReference>
<feature type="compositionally biased region" description="Acidic residues" evidence="2">
    <location>
        <begin position="381"/>
        <end position="390"/>
    </location>
</feature>
<feature type="compositionally biased region" description="Basic residues" evidence="2">
    <location>
        <begin position="396"/>
        <end position="411"/>
    </location>
</feature>
<dbReference type="PROSITE" id="PS50012">
    <property type="entry name" value="RCC1_3"/>
    <property type="match status" value="1"/>
</dbReference>
<dbReference type="Gene3D" id="2.130.10.30">
    <property type="entry name" value="Regulator of chromosome condensation 1/beta-lactamase-inhibitor protein II"/>
    <property type="match status" value="1"/>
</dbReference>
<evidence type="ECO:0000313" key="3">
    <source>
        <dbReference type="EMBL" id="CAF1927020.1"/>
    </source>
</evidence>
<feature type="compositionally biased region" description="Basic and acidic residues" evidence="2">
    <location>
        <begin position="370"/>
        <end position="379"/>
    </location>
</feature>